<name>A0A918WZ43_9ACTN</name>
<dbReference type="CDD" id="cd07905">
    <property type="entry name" value="Adenylation_DNA_ligase_LigC"/>
    <property type="match status" value="1"/>
</dbReference>
<reference evidence="8" key="1">
    <citation type="journal article" date="2014" name="Int. J. Syst. Evol. Microbiol.">
        <title>Complete genome sequence of Corynebacterium casei LMG S-19264T (=DSM 44701T), isolated from a smear-ripened cheese.</title>
        <authorList>
            <consortium name="US DOE Joint Genome Institute (JGI-PGF)"/>
            <person name="Walter F."/>
            <person name="Albersmeier A."/>
            <person name="Kalinowski J."/>
            <person name="Ruckert C."/>
        </authorList>
    </citation>
    <scope>NUCLEOTIDE SEQUENCE</scope>
    <source>
        <strain evidence="8">JCM 4637</strain>
    </source>
</reference>
<feature type="region of interest" description="Disordered" evidence="5">
    <location>
        <begin position="1"/>
        <end position="26"/>
    </location>
</feature>
<evidence type="ECO:0000256" key="4">
    <source>
        <dbReference type="ARBA" id="ARBA00034003"/>
    </source>
</evidence>
<dbReference type="InterPro" id="IPR016059">
    <property type="entry name" value="DNA_ligase_ATP-dep_CS"/>
</dbReference>
<dbReference type="InterPro" id="IPR012340">
    <property type="entry name" value="NA-bd_OB-fold"/>
</dbReference>
<evidence type="ECO:0000256" key="3">
    <source>
        <dbReference type="ARBA" id="ARBA00022598"/>
    </source>
</evidence>
<evidence type="ECO:0000256" key="5">
    <source>
        <dbReference type="SAM" id="MobiDB-lite"/>
    </source>
</evidence>
<comment type="caution">
    <text evidence="8">The sequence shown here is derived from an EMBL/GenBank/DDBJ whole genome shotgun (WGS) entry which is preliminary data.</text>
</comment>
<comment type="catalytic activity">
    <reaction evidence="4">
        <text>ATP + (deoxyribonucleotide)n-3'-hydroxyl + 5'-phospho-(deoxyribonucleotide)m = (deoxyribonucleotide)n+m + AMP + diphosphate.</text>
        <dbReference type="EC" id="6.5.1.1"/>
    </reaction>
</comment>
<dbReference type="InterPro" id="IPR012310">
    <property type="entry name" value="DNA_ligase_ATP-dep_cent"/>
</dbReference>
<dbReference type="Pfam" id="PF01068">
    <property type="entry name" value="DNA_ligase_A_M"/>
    <property type="match status" value="1"/>
</dbReference>
<dbReference type="Pfam" id="PF04679">
    <property type="entry name" value="DNA_ligase_A_C"/>
    <property type="match status" value="1"/>
</dbReference>
<evidence type="ECO:0000256" key="2">
    <source>
        <dbReference type="ARBA" id="ARBA00012727"/>
    </source>
</evidence>
<protein>
    <recommendedName>
        <fullName evidence="2">DNA ligase (ATP)</fullName>
        <ecNumber evidence="2">6.5.1.1</ecNumber>
    </recommendedName>
</protein>
<evidence type="ECO:0000313" key="9">
    <source>
        <dbReference type="Proteomes" id="UP000638353"/>
    </source>
</evidence>
<dbReference type="Gene3D" id="2.40.50.140">
    <property type="entry name" value="Nucleic acid-binding proteins"/>
    <property type="match status" value="1"/>
</dbReference>
<dbReference type="GO" id="GO:0005524">
    <property type="term" value="F:ATP binding"/>
    <property type="evidence" value="ECO:0007669"/>
    <property type="project" value="InterPro"/>
</dbReference>
<evidence type="ECO:0000313" key="8">
    <source>
        <dbReference type="EMBL" id="GHC97314.1"/>
    </source>
</evidence>
<dbReference type="EMBL" id="BMVC01000007">
    <property type="protein sequence ID" value="GHC97314.1"/>
    <property type="molecule type" value="Genomic_DNA"/>
</dbReference>
<dbReference type="GO" id="GO:0006310">
    <property type="term" value="P:DNA recombination"/>
    <property type="evidence" value="ECO:0007669"/>
    <property type="project" value="InterPro"/>
</dbReference>
<evidence type="ECO:0000256" key="1">
    <source>
        <dbReference type="ARBA" id="ARBA00007572"/>
    </source>
</evidence>
<dbReference type="SUPFAM" id="SSF50249">
    <property type="entry name" value="Nucleic acid-binding proteins"/>
    <property type="match status" value="1"/>
</dbReference>
<evidence type="ECO:0000259" key="6">
    <source>
        <dbReference type="Pfam" id="PF01068"/>
    </source>
</evidence>
<evidence type="ECO:0000259" key="7">
    <source>
        <dbReference type="Pfam" id="PF04679"/>
    </source>
</evidence>
<dbReference type="PROSITE" id="PS00697">
    <property type="entry name" value="DNA_LIGASE_A1"/>
    <property type="match status" value="1"/>
</dbReference>
<dbReference type="SUPFAM" id="SSF56091">
    <property type="entry name" value="DNA ligase/mRNA capping enzyme, catalytic domain"/>
    <property type="match status" value="1"/>
</dbReference>
<dbReference type="InterPro" id="IPR044119">
    <property type="entry name" value="Adenylation_LigC-like"/>
</dbReference>
<comment type="similarity">
    <text evidence="1">Belongs to the ATP-dependent DNA ligase family.</text>
</comment>
<feature type="domain" description="ATP-dependent DNA ligase family profile" evidence="6">
    <location>
        <begin position="34"/>
        <end position="220"/>
    </location>
</feature>
<organism evidence="8 9">
    <name type="scientific">Streptomyces finlayi</name>
    <dbReference type="NCBI Taxonomy" id="67296"/>
    <lineage>
        <taxon>Bacteria</taxon>
        <taxon>Bacillati</taxon>
        <taxon>Actinomycetota</taxon>
        <taxon>Actinomycetes</taxon>
        <taxon>Kitasatosporales</taxon>
        <taxon>Streptomycetaceae</taxon>
        <taxon>Streptomyces</taxon>
    </lineage>
</organism>
<dbReference type="CDD" id="cd07970">
    <property type="entry name" value="OBF_DNA_ligase_LigC"/>
    <property type="match status" value="1"/>
</dbReference>
<dbReference type="InterPro" id="IPR012309">
    <property type="entry name" value="DNA_ligase_ATP-dep_C"/>
</dbReference>
<dbReference type="Proteomes" id="UP000638353">
    <property type="component" value="Unassembled WGS sequence"/>
</dbReference>
<dbReference type="GO" id="GO:0003910">
    <property type="term" value="F:DNA ligase (ATP) activity"/>
    <property type="evidence" value="ECO:0007669"/>
    <property type="project" value="UniProtKB-EC"/>
</dbReference>
<dbReference type="NCBIfam" id="NF006078">
    <property type="entry name" value="PRK08224.1"/>
    <property type="match status" value="1"/>
</dbReference>
<gene>
    <name evidence="8" type="primary">ligC</name>
    <name evidence="8" type="ORF">GCM10010334_38510</name>
</gene>
<sequence>MGAKATNAANASGPARGTNKATGMNLPVMPPVKPMLAKAVKKIPPGMQYEAKWDGFRAIVHRDGDALVIGSRTGKPLTRYFPELVPALLANLPARCVVDGEIVIAQDGRLDFERLSDRIHPADSRITLLAETTPASFVAFDLLALEDLALFDVPLEQRRKALAEVLEGAAPPVHLAPATTDIETARVWFERFEGAGLDGVMAKPLTLPYRPDARLMYKIKHERTADCVVAGYRLHKTPGLGVGSLLLGLYDDGGVLQHVGAASAFTAKRRAELVEELEPLRLAPGAAHPWAAWEDQSAHEANRLPGSQNRWNGGKDQSWVALDPSRVCEVAYDHMQGTRFRHTVQFRRWRPDREAAGCTYAQLEEPLSYDLTEVLGSAPAGS</sequence>
<feature type="domain" description="DNA ligase ATP-dependent C-terminal" evidence="7">
    <location>
        <begin position="241"/>
        <end position="353"/>
    </location>
</feature>
<dbReference type="AlphaFoldDB" id="A0A918WZ43"/>
<dbReference type="PANTHER" id="PTHR45674:SF4">
    <property type="entry name" value="DNA LIGASE 1"/>
    <property type="match status" value="1"/>
</dbReference>
<proteinExistence type="inferred from homology"/>
<keyword evidence="3 8" id="KW-0436">Ligase</keyword>
<reference evidence="8" key="2">
    <citation type="submission" date="2020-09" db="EMBL/GenBank/DDBJ databases">
        <authorList>
            <person name="Sun Q."/>
            <person name="Ohkuma M."/>
        </authorList>
    </citation>
    <scope>NUCLEOTIDE SEQUENCE</scope>
    <source>
        <strain evidence="8">JCM 4637</strain>
    </source>
</reference>
<dbReference type="GO" id="GO:0006281">
    <property type="term" value="P:DNA repair"/>
    <property type="evidence" value="ECO:0007669"/>
    <property type="project" value="InterPro"/>
</dbReference>
<dbReference type="Gene3D" id="3.30.470.30">
    <property type="entry name" value="DNA ligase/mRNA capping enzyme"/>
    <property type="match status" value="1"/>
</dbReference>
<dbReference type="InterPro" id="IPR044117">
    <property type="entry name" value="OBF_LigC-like"/>
</dbReference>
<accession>A0A918WZ43</accession>
<dbReference type="PANTHER" id="PTHR45674">
    <property type="entry name" value="DNA LIGASE 1/3 FAMILY MEMBER"/>
    <property type="match status" value="1"/>
</dbReference>
<dbReference type="InterPro" id="IPR050191">
    <property type="entry name" value="ATP-dep_DNA_ligase"/>
</dbReference>
<dbReference type="EC" id="6.5.1.1" evidence="2"/>